<dbReference type="GO" id="GO:0005634">
    <property type="term" value="C:nucleus"/>
    <property type="evidence" value="ECO:0007669"/>
    <property type="project" value="TreeGrafter"/>
</dbReference>
<keyword evidence="4 10" id="KW-0418">Kinase</keyword>
<dbReference type="GO" id="GO:0043065">
    <property type="term" value="P:positive regulation of apoptotic process"/>
    <property type="evidence" value="ECO:0007669"/>
    <property type="project" value="TreeGrafter"/>
</dbReference>
<dbReference type="InterPro" id="IPR017441">
    <property type="entry name" value="Protein_kinase_ATP_BS"/>
</dbReference>
<evidence type="ECO:0000256" key="6">
    <source>
        <dbReference type="PROSITE-ProRule" id="PRU10141"/>
    </source>
</evidence>
<name>A0A3M7SSZ4_BRAPC</name>
<dbReference type="GO" id="GO:0004674">
    <property type="term" value="F:protein serine/threonine kinase activity"/>
    <property type="evidence" value="ECO:0007669"/>
    <property type="project" value="UniProtKB-KW"/>
</dbReference>
<reference evidence="10 11" key="1">
    <citation type="journal article" date="2018" name="Sci. Rep.">
        <title>Genomic signatures of local adaptation to the degree of environmental predictability in rotifers.</title>
        <authorList>
            <person name="Franch-Gras L."/>
            <person name="Hahn C."/>
            <person name="Garcia-Roger E.M."/>
            <person name="Carmona M.J."/>
            <person name="Serra M."/>
            <person name="Gomez A."/>
        </authorList>
    </citation>
    <scope>NUCLEOTIDE SEQUENCE [LARGE SCALE GENOMIC DNA]</scope>
    <source>
        <strain evidence="10">HYR1</strain>
    </source>
</reference>
<dbReference type="InterPro" id="IPR000719">
    <property type="entry name" value="Prot_kinase_dom"/>
</dbReference>
<comment type="similarity">
    <text evidence="7">Belongs to the protein kinase superfamily.</text>
</comment>
<dbReference type="SMART" id="SM00220">
    <property type="entry name" value="S_TKc"/>
    <property type="match status" value="1"/>
</dbReference>
<dbReference type="Gene3D" id="1.10.510.10">
    <property type="entry name" value="Transferase(Phosphotransferase) domain 1"/>
    <property type="match status" value="1"/>
</dbReference>
<dbReference type="PROSITE" id="PS00107">
    <property type="entry name" value="PROTEIN_KINASE_ATP"/>
    <property type="match status" value="1"/>
</dbReference>
<dbReference type="Proteomes" id="UP000276133">
    <property type="component" value="Unassembled WGS sequence"/>
</dbReference>
<proteinExistence type="inferred from homology"/>
<dbReference type="InterPro" id="IPR011009">
    <property type="entry name" value="Kinase-like_dom_sf"/>
</dbReference>
<protein>
    <submittedName>
        <fullName evidence="10">Serine threonine-kinase 17B-like</fullName>
    </submittedName>
</protein>
<dbReference type="GO" id="GO:0005524">
    <property type="term" value="F:ATP binding"/>
    <property type="evidence" value="ECO:0007669"/>
    <property type="project" value="UniProtKB-UniRule"/>
</dbReference>
<dbReference type="InterPro" id="IPR008271">
    <property type="entry name" value="Ser/Thr_kinase_AS"/>
</dbReference>
<dbReference type="PROSITE" id="PS00108">
    <property type="entry name" value="PROTEIN_KINASE_ST"/>
    <property type="match status" value="1"/>
</dbReference>
<dbReference type="PROSITE" id="PS50011">
    <property type="entry name" value="PROTEIN_KINASE_DOM"/>
    <property type="match status" value="1"/>
</dbReference>
<evidence type="ECO:0000256" key="8">
    <source>
        <dbReference type="SAM" id="MobiDB-lite"/>
    </source>
</evidence>
<keyword evidence="3 6" id="KW-0547">Nucleotide-binding</keyword>
<dbReference type="Gene3D" id="3.30.200.20">
    <property type="entry name" value="Phosphorylase Kinase, domain 1"/>
    <property type="match status" value="1"/>
</dbReference>
<feature type="binding site" evidence="6">
    <location>
        <position position="57"/>
    </location>
    <ligand>
        <name>ATP</name>
        <dbReference type="ChEBI" id="CHEBI:30616"/>
    </ligand>
</feature>
<keyword evidence="11" id="KW-1185">Reference proteome</keyword>
<dbReference type="PANTHER" id="PTHR24342:SF14">
    <property type="entry name" value="DEATH-ASSOCIATED PROTEIN KINASE DAPK-1"/>
    <property type="match status" value="1"/>
</dbReference>
<accession>A0A3M7SSZ4</accession>
<feature type="compositionally biased region" description="Polar residues" evidence="8">
    <location>
        <begin position="434"/>
        <end position="447"/>
    </location>
</feature>
<keyword evidence="1 7" id="KW-0723">Serine/threonine-protein kinase</keyword>
<evidence type="ECO:0000256" key="4">
    <source>
        <dbReference type="ARBA" id="ARBA00022777"/>
    </source>
</evidence>
<evidence type="ECO:0000313" key="11">
    <source>
        <dbReference type="Proteomes" id="UP000276133"/>
    </source>
</evidence>
<dbReference type="OrthoDB" id="74764at2759"/>
<feature type="region of interest" description="Disordered" evidence="8">
    <location>
        <begin position="434"/>
        <end position="456"/>
    </location>
</feature>
<dbReference type="EMBL" id="REGN01000798">
    <property type="protein sequence ID" value="RNA38971.1"/>
    <property type="molecule type" value="Genomic_DNA"/>
</dbReference>
<evidence type="ECO:0000256" key="5">
    <source>
        <dbReference type="ARBA" id="ARBA00022840"/>
    </source>
</evidence>
<dbReference type="STRING" id="10195.A0A3M7SSZ4"/>
<organism evidence="10 11">
    <name type="scientific">Brachionus plicatilis</name>
    <name type="common">Marine rotifer</name>
    <name type="synonym">Brachionus muelleri</name>
    <dbReference type="NCBI Taxonomy" id="10195"/>
    <lineage>
        <taxon>Eukaryota</taxon>
        <taxon>Metazoa</taxon>
        <taxon>Spiralia</taxon>
        <taxon>Gnathifera</taxon>
        <taxon>Rotifera</taxon>
        <taxon>Eurotatoria</taxon>
        <taxon>Monogononta</taxon>
        <taxon>Pseudotrocha</taxon>
        <taxon>Ploima</taxon>
        <taxon>Brachionidae</taxon>
        <taxon>Brachionus</taxon>
    </lineage>
</organism>
<dbReference type="PANTHER" id="PTHR24342">
    <property type="entry name" value="SERINE/THREONINE-PROTEIN KINASE 17"/>
    <property type="match status" value="1"/>
</dbReference>
<evidence type="ECO:0000313" key="10">
    <source>
        <dbReference type="EMBL" id="RNA38971.1"/>
    </source>
</evidence>
<evidence type="ECO:0000256" key="3">
    <source>
        <dbReference type="ARBA" id="ARBA00022741"/>
    </source>
</evidence>
<evidence type="ECO:0000259" key="9">
    <source>
        <dbReference type="PROSITE" id="PS50011"/>
    </source>
</evidence>
<keyword evidence="5 6" id="KW-0067">ATP-binding</keyword>
<sequence>MNSPLVNSNSINNTNQLINTRNTFEELYHCESEIGKGRYATVKKCYCRRTNKYFAAKIIKNYRTKNNFNLNIVNNEIIALTLARSHPSIVTLYEDLHIFLDSEGVFEEENACEIVYQILKALSFLHSKNILHLDIKPENVLLMNPLSSKNNSQNSDDCEFDNTDKIFDSEKPIKVKLCDFSFSQIMTPGKEILGMMGTVAYSAPEVLQYEPLTKATDMWSLGVLTYVLLTAYTPFGNGTEKNLETETNILSVREQEFKCSDEYFSDISQEAQDFIESLIKFKPKQRLNVEEALNHSWFKKFKIDAISEDIENLNLDKKSVELEIRDRVVYTNTYTSKNGVCSSKTLSSITNTIIEIKDDKNNNSLTSLSNSNDLKSSSSSSLSSNENCDIKTEHYTYEISENEVKKSDYCVLNSLISSTASSFILPSGILSNNESAENQPNNDTRLASNNFSSSSSSVFCHKASKISNQY</sequence>
<evidence type="ECO:0000256" key="7">
    <source>
        <dbReference type="RuleBase" id="RU000304"/>
    </source>
</evidence>
<evidence type="ECO:0000256" key="1">
    <source>
        <dbReference type="ARBA" id="ARBA00022527"/>
    </source>
</evidence>
<dbReference type="AlphaFoldDB" id="A0A3M7SSZ4"/>
<keyword evidence="2" id="KW-0808">Transferase</keyword>
<comment type="caution">
    <text evidence="10">The sequence shown here is derived from an EMBL/GenBank/DDBJ whole genome shotgun (WGS) entry which is preliminary data.</text>
</comment>
<gene>
    <name evidence="10" type="ORF">BpHYR1_041648</name>
</gene>
<dbReference type="GO" id="GO:0035556">
    <property type="term" value="P:intracellular signal transduction"/>
    <property type="evidence" value="ECO:0007669"/>
    <property type="project" value="TreeGrafter"/>
</dbReference>
<evidence type="ECO:0000256" key="2">
    <source>
        <dbReference type="ARBA" id="ARBA00022679"/>
    </source>
</evidence>
<feature type="domain" description="Protein kinase" evidence="9">
    <location>
        <begin position="28"/>
        <end position="298"/>
    </location>
</feature>
<dbReference type="SUPFAM" id="SSF56112">
    <property type="entry name" value="Protein kinase-like (PK-like)"/>
    <property type="match status" value="1"/>
</dbReference>
<dbReference type="Pfam" id="PF00069">
    <property type="entry name" value="Pkinase"/>
    <property type="match status" value="2"/>
</dbReference>